<dbReference type="OrthoDB" id="292760at2"/>
<dbReference type="SUPFAM" id="SSF53335">
    <property type="entry name" value="S-adenosyl-L-methionine-dependent methyltransferases"/>
    <property type="match status" value="1"/>
</dbReference>
<keyword evidence="3" id="KW-1185">Reference proteome</keyword>
<organism evidence="2 3">
    <name type="scientific">Brunnivagina elsteri CCALA 953</name>
    <dbReference type="NCBI Taxonomy" id="987040"/>
    <lineage>
        <taxon>Bacteria</taxon>
        <taxon>Bacillati</taxon>
        <taxon>Cyanobacteriota</taxon>
        <taxon>Cyanophyceae</taxon>
        <taxon>Nostocales</taxon>
        <taxon>Calotrichaceae</taxon>
        <taxon>Brunnivagina</taxon>
    </lineage>
</organism>
<dbReference type="RefSeq" id="WP_095722332.1">
    <property type="nucleotide sequence ID" value="NZ_NTFS01000146.1"/>
</dbReference>
<dbReference type="Pfam" id="PF05050">
    <property type="entry name" value="Methyltransf_21"/>
    <property type="match status" value="1"/>
</dbReference>
<dbReference type="EMBL" id="NTFS01000146">
    <property type="protein sequence ID" value="PAX53381.1"/>
    <property type="molecule type" value="Genomic_DNA"/>
</dbReference>
<accession>A0A2A2TI66</accession>
<protein>
    <recommendedName>
        <fullName evidence="1">Methyltransferase FkbM domain-containing protein</fullName>
    </recommendedName>
</protein>
<proteinExistence type="predicted"/>
<dbReference type="InterPro" id="IPR006342">
    <property type="entry name" value="FkbM_mtfrase"/>
</dbReference>
<dbReference type="AlphaFoldDB" id="A0A2A2TI66"/>
<name>A0A2A2TI66_9CYAN</name>
<comment type="caution">
    <text evidence="2">The sequence shown here is derived from an EMBL/GenBank/DDBJ whole genome shotgun (WGS) entry which is preliminary data.</text>
</comment>
<evidence type="ECO:0000313" key="3">
    <source>
        <dbReference type="Proteomes" id="UP000218238"/>
    </source>
</evidence>
<evidence type="ECO:0000259" key="1">
    <source>
        <dbReference type="Pfam" id="PF05050"/>
    </source>
</evidence>
<feature type="domain" description="Methyltransferase FkbM" evidence="1">
    <location>
        <begin position="99"/>
        <end position="188"/>
    </location>
</feature>
<reference evidence="2 3" key="1">
    <citation type="submission" date="2017-08" db="EMBL/GenBank/DDBJ databases">
        <title>Draft genome sequence of filamentous cyanobacterium Calothrix elsteri CCALA 953.</title>
        <authorList>
            <person name="Gagunashvili A.N."/>
            <person name="Elster J."/>
            <person name="Andresson O.S."/>
        </authorList>
    </citation>
    <scope>NUCLEOTIDE SEQUENCE [LARGE SCALE GENOMIC DNA]</scope>
    <source>
        <strain evidence="2 3">CCALA 953</strain>
    </source>
</reference>
<dbReference type="InterPro" id="IPR029063">
    <property type="entry name" value="SAM-dependent_MTases_sf"/>
</dbReference>
<dbReference type="Proteomes" id="UP000218238">
    <property type="component" value="Unassembled WGS sequence"/>
</dbReference>
<gene>
    <name evidence="2" type="ORF">CK510_14270</name>
</gene>
<sequence length="328" mass="37862">MKTLTKLFTELNIYPVLIDIGSSAETPEIWNSIAHHSIYIGFDPDLREIYEPQEGLFYKSLIINKAITSNANSQQILFNLTKFPQCSSVLKPDFKSISNYLFSDYFTVEKEVQVEATNLNAVVEQFSLHKISWIKTDTQGTDLRIFNSLRDELRNQVLALDIEPGIADVYEGEDLFIDIHKHLIKQGFWLSNFNVCGTVRMKKSVLEKLKDLVPELNPEFISNFHKQTPCWCEARYFRTLEWLANGNFSKSDYVMLWAFSLLDNQIGFASEVALEYERIFGKDSVSQILLNEAISRLKTIHHNKKIIRAIFGKLVPTRIKKLVKKVIV</sequence>
<evidence type="ECO:0000313" key="2">
    <source>
        <dbReference type="EMBL" id="PAX53381.1"/>
    </source>
</evidence>